<keyword evidence="4 5" id="KW-0472">Membrane</keyword>
<feature type="transmembrane region" description="Helical" evidence="5">
    <location>
        <begin position="165"/>
        <end position="183"/>
    </location>
</feature>
<sequence length="293" mass="32381">MADYSSLPPDVILFGPDGNCTLDICPIEASLYGYRPRMSASIAFIVLYALSACIHIYLGWRWKKWFFMCCMVLGALDGIAGYTGRIMLYNNPFDFTGFMLQIICITSTPVFFTAAIYVSLAATYVKPFMVATWGTASCRIRGLADRPLRRIEYFAPEVSRFRPRLYYWLFIPGDLICLVIQAAGGAMSTTSSGASQTGVDLALAGLVLQVVFMLAFCALFADYLIRYHRFSKTSAVGGGGPKFTRRLAVFFGFTATATLLILVRCAYRLAELHEGYGGELVRDEALFIGLEGV</sequence>
<evidence type="ECO:0000313" key="7">
    <source>
        <dbReference type="Proteomes" id="UP001600888"/>
    </source>
</evidence>
<proteinExistence type="predicted"/>
<comment type="subcellular location">
    <subcellularLocation>
        <location evidence="1">Membrane</location>
        <topology evidence="1">Multi-pass membrane protein</topology>
    </subcellularLocation>
</comment>
<dbReference type="Proteomes" id="UP001600888">
    <property type="component" value="Unassembled WGS sequence"/>
</dbReference>
<dbReference type="PANTHER" id="PTHR31465">
    <property type="entry name" value="PROTEIN RTA1-RELATED"/>
    <property type="match status" value="1"/>
</dbReference>
<feature type="transmembrane region" description="Helical" evidence="5">
    <location>
        <begin position="203"/>
        <end position="225"/>
    </location>
</feature>
<evidence type="ECO:0000256" key="1">
    <source>
        <dbReference type="ARBA" id="ARBA00004141"/>
    </source>
</evidence>
<evidence type="ECO:0000256" key="2">
    <source>
        <dbReference type="ARBA" id="ARBA00022692"/>
    </source>
</evidence>
<accession>A0ABR4FAC0</accession>
<reference evidence="6 7" key="1">
    <citation type="submission" date="2024-03" db="EMBL/GenBank/DDBJ databases">
        <title>A high-quality draft genome sequence of Diaporthe vaccinii, a causative agent of upright dieback and viscid rot disease in cranberry plants.</title>
        <authorList>
            <person name="Sarrasin M."/>
            <person name="Lang B.F."/>
            <person name="Burger G."/>
        </authorList>
    </citation>
    <scope>NUCLEOTIDE SEQUENCE [LARGE SCALE GENOMIC DNA]</scope>
    <source>
        <strain evidence="6 7">IS7</strain>
    </source>
</reference>
<evidence type="ECO:0000256" key="3">
    <source>
        <dbReference type="ARBA" id="ARBA00022989"/>
    </source>
</evidence>
<keyword evidence="3 5" id="KW-1133">Transmembrane helix</keyword>
<dbReference type="EMBL" id="JBAWTH010000005">
    <property type="protein sequence ID" value="KAL2291644.1"/>
    <property type="molecule type" value="Genomic_DNA"/>
</dbReference>
<evidence type="ECO:0008006" key="8">
    <source>
        <dbReference type="Google" id="ProtNLM"/>
    </source>
</evidence>
<organism evidence="6 7">
    <name type="scientific">Diaporthe vaccinii</name>
    <dbReference type="NCBI Taxonomy" id="105482"/>
    <lineage>
        <taxon>Eukaryota</taxon>
        <taxon>Fungi</taxon>
        <taxon>Dikarya</taxon>
        <taxon>Ascomycota</taxon>
        <taxon>Pezizomycotina</taxon>
        <taxon>Sordariomycetes</taxon>
        <taxon>Sordariomycetidae</taxon>
        <taxon>Diaporthales</taxon>
        <taxon>Diaporthaceae</taxon>
        <taxon>Diaporthe</taxon>
        <taxon>Diaporthe eres species complex</taxon>
    </lineage>
</organism>
<feature type="transmembrane region" description="Helical" evidence="5">
    <location>
        <begin position="246"/>
        <end position="270"/>
    </location>
</feature>
<keyword evidence="2 5" id="KW-0812">Transmembrane</keyword>
<name>A0ABR4FAC0_9PEZI</name>
<evidence type="ECO:0000313" key="6">
    <source>
        <dbReference type="EMBL" id="KAL2291644.1"/>
    </source>
</evidence>
<gene>
    <name evidence="6" type="ORF">FJTKL_11870</name>
</gene>
<evidence type="ECO:0000256" key="5">
    <source>
        <dbReference type="SAM" id="Phobius"/>
    </source>
</evidence>
<dbReference type="InterPro" id="IPR007568">
    <property type="entry name" value="RTA1"/>
</dbReference>
<dbReference type="PANTHER" id="PTHR31465:SF9">
    <property type="entry name" value="SPHINGOID LONG-CHAIN BASE TRANSPORTER RSB1"/>
    <property type="match status" value="1"/>
</dbReference>
<keyword evidence="7" id="KW-1185">Reference proteome</keyword>
<feature type="transmembrane region" description="Helical" evidence="5">
    <location>
        <begin position="65"/>
        <end position="83"/>
    </location>
</feature>
<comment type="caution">
    <text evidence="6">The sequence shown here is derived from an EMBL/GenBank/DDBJ whole genome shotgun (WGS) entry which is preliminary data.</text>
</comment>
<dbReference type="Pfam" id="PF04479">
    <property type="entry name" value="RTA1"/>
    <property type="match status" value="2"/>
</dbReference>
<feature type="transmembrane region" description="Helical" evidence="5">
    <location>
        <begin position="40"/>
        <end position="59"/>
    </location>
</feature>
<feature type="transmembrane region" description="Helical" evidence="5">
    <location>
        <begin position="95"/>
        <end position="118"/>
    </location>
</feature>
<evidence type="ECO:0000256" key="4">
    <source>
        <dbReference type="ARBA" id="ARBA00023136"/>
    </source>
</evidence>
<protein>
    <recommendedName>
        <fullName evidence="8">Parasitic phase-specific protein PSP-1</fullName>
    </recommendedName>
</protein>